<dbReference type="OrthoDB" id="9805492at2"/>
<evidence type="ECO:0000259" key="4">
    <source>
        <dbReference type="Pfam" id="PF10672"/>
    </source>
</evidence>
<keyword evidence="6" id="KW-1185">Reference proteome</keyword>
<name>A0A4Q4KV38_9FLAO</name>
<dbReference type="GO" id="GO:0032259">
    <property type="term" value="P:methylation"/>
    <property type="evidence" value="ECO:0007669"/>
    <property type="project" value="UniProtKB-KW"/>
</dbReference>
<dbReference type="GO" id="GO:0008168">
    <property type="term" value="F:methyltransferase activity"/>
    <property type="evidence" value="ECO:0007669"/>
    <property type="project" value="UniProtKB-KW"/>
</dbReference>
<protein>
    <submittedName>
        <fullName evidence="5">SAM-dependent methyltransferase</fullName>
    </submittedName>
</protein>
<keyword evidence="2 5" id="KW-0808">Transferase</keyword>
<comment type="caution">
    <text evidence="5">The sequence shown here is derived from an EMBL/GenBank/DDBJ whole genome shotgun (WGS) entry which is preliminary data.</text>
</comment>
<dbReference type="RefSeq" id="WP_130092359.1">
    <property type="nucleotide sequence ID" value="NZ_SETE01000001.1"/>
</dbReference>
<accession>A0A4Q4KV38</accession>
<dbReference type="Gene3D" id="2.60.40.1180">
    <property type="entry name" value="Golgi alpha-mannosidase II"/>
    <property type="match status" value="1"/>
</dbReference>
<reference evidence="5 6" key="1">
    <citation type="submission" date="2019-02" db="EMBL/GenBank/DDBJ databases">
        <title>Genome sequence of the sea-ice species Brumimicrobium glaciale.</title>
        <authorList>
            <person name="Bowman J.P."/>
        </authorList>
    </citation>
    <scope>NUCLEOTIDE SEQUENCE [LARGE SCALE GENOMIC DNA]</scope>
    <source>
        <strain evidence="5 6">IC156</strain>
    </source>
</reference>
<dbReference type="Gene3D" id="3.40.50.150">
    <property type="entry name" value="Vaccinia Virus protein VP39"/>
    <property type="match status" value="1"/>
</dbReference>
<dbReference type="CDD" id="cd02440">
    <property type="entry name" value="AdoMet_MTases"/>
    <property type="match status" value="1"/>
</dbReference>
<feature type="domain" description="S-adenosylmethionine-dependent methyltransferase" evidence="4">
    <location>
        <begin position="61"/>
        <end position="238"/>
    </location>
</feature>
<dbReference type="InterPro" id="IPR013780">
    <property type="entry name" value="Glyco_hydro_b"/>
</dbReference>
<evidence type="ECO:0000256" key="2">
    <source>
        <dbReference type="ARBA" id="ARBA00022679"/>
    </source>
</evidence>
<dbReference type="Pfam" id="PF10672">
    <property type="entry name" value="Methyltrans_SAM"/>
    <property type="match status" value="1"/>
</dbReference>
<dbReference type="PANTHER" id="PTHR43042:SF2">
    <property type="entry name" value="SAM-DEPENDENT METHYLTRANSFERASE"/>
    <property type="match status" value="1"/>
</dbReference>
<dbReference type="InterPro" id="IPR029063">
    <property type="entry name" value="SAM-dependent_MTases_sf"/>
</dbReference>
<dbReference type="EMBL" id="SETE01000001">
    <property type="protein sequence ID" value="RYM35994.1"/>
    <property type="molecule type" value="Genomic_DNA"/>
</dbReference>
<evidence type="ECO:0000256" key="1">
    <source>
        <dbReference type="ARBA" id="ARBA00022603"/>
    </source>
</evidence>
<keyword evidence="3" id="KW-0949">S-adenosyl-L-methionine</keyword>
<evidence type="ECO:0000313" key="6">
    <source>
        <dbReference type="Proteomes" id="UP000293952"/>
    </source>
</evidence>
<dbReference type="Proteomes" id="UP000293952">
    <property type="component" value="Unassembled WGS sequence"/>
</dbReference>
<proteinExistence type="predicted"/>
<gene>
    <name evidence="5" type="ORF">ERX46_03080</name>
</gene>
<keyword evidence="1 5" id="KW-0489">Methyltransferase</keyword>
<organism evidence="5 6">
    <name type="scientific">Brumimicrobium glaciale</name>
    <dbReference type="NCBI Taxonomy" id="200475"/>
    <lineage>
        <taxon>Bacteria</taxon>
        <taxon>Pseudomonadati</taxon>
        <taxon>Bacteroidota</taxon>
        <taxon>Flavobacteriia</taxon>
        <taxon>Flavobacteriales</taxon>
        <taxon>Crocinitomicaceae</taxon>
        <taxon>Brumimicrobium</taxon>
    </lineage>
</organism>
<dbReference type="InterPro" id="IPR019614">
    <property type="entry name" value="SAM-dep_methyl-trfase"/>
</dbReference>
<sequence>MVEKTYSESWSEYELLDAGNEKKLERWGNIVTIRPERQAYFKPGMSEEEWNKRAHLEFVPKGNTAGNWITRQALPEGEWKIQFKDLTFNLETTKFKHVGLFPEQVTNWKLISNHLAKPGMKMLNLFAYTGAASVVARSKGAEVTHVDSVKQLISWAKSNMEASGLEDIRWMHEDALKYAERELKRGNLYHLIVMDPPAWGIGANKEKWKIEQKLEGLIEVASQLLHPGGLLILNTYSPKVKLKEINYYAKKHFKKVEISELWKKTFTGKDMFFGHLLRAYR</sequence>
<dbReference type="PANTHER" id="PTHR43042">
    <property type="entry name" value="SAM-DEPENDENT METHYLTRANSFERASE"/>
    <property type="match status" value="1"/>
</dbReference>
<dbReference type="AlphaFoldDB" id="A0A4Q4KV38"/>
<dbReference type="SUPFAM" id="SSF53335">
    <property type="entry name" value="S-adenosyl-L-methionine-dependent methyltransferases"/>
    <property type="match status" value="1"/>
</dbReference>
<evidence type="ECO:0000313" key="5">
    <source>
        <dbReference type="EMBL" id="RYM35994.1"/>
    </source>
</evidence>
<evidence type="ECO:0000256" key="3">
    <source>
        <dbReference type="ARBA" id="ARBA00022691"/>
    </source>
</evidence>